<reference evidence="1" key="1">
    <citation type="submission" date="2019-08" db="EMBL/GenBank/DDBJ databases">
        <authorList>
            <person name="Kucharzyk K."/>
            <person name="Murdoch R.W."/>
            <person name="Higgins S."/>
            <person name="Loffler F."/>
        </authorList>
    </citation>
    <scope>NUCLEOTIDE SEQUENCE</scope>
</reference>
<gene>
    <name evidence="1" type="ORF">SDC9_40191</name>
</gene>
<accession>A0A644VUJ9</accession>
<dbReference type="EMBL" id="VSSQ01000412">
    <property type="protein sequence ID" value="MPL94043.1"/>
    <property type="molecule type" value="Genomic_DNA"/>
</dbReference>
<dbReference type="AlphaFoldDB" id="A0A644VUJ9"/>
<proteinExistence type="predicted"/>
<evidence type="ECO:0000313" key="1">
    <source>
        <dbReference type="EMBL" id="MPL94043.1"/>
    </source>
</evidence>
<comment type="caution">
    <text evidence="1">The sequence shown here is derived from an EMBL/GenBank/DDBJ whole genome shotgun (WGS) entry which is preliminary data.</text>
</comment>
<organism evidence="1">
    <name type="scientific">bioreactor metagenome</name>
    <dbReference type="NCBI Taxonomy" id="1076179"/>
    <lineage>
        <taxon>unclassified sequences</taxon>
        <taxon>metagenomes</taxon>
        <taxon>ecological metagenomes</taxon>
    </lineage>
</organism>
<protein>
    <submittedName>
        <fullName evidence="1">Uncharacterized protein</fullName>
    </submittedName>
</protein>
<name>A0A644VUJ9_9ZZZZ</name>
<sequence>MVALRNITKNGNVVTCDYLPDGVDAGGIITVDATTYEIISSTEAKYDSTNPNMYKQLARRKIRELLQSGNPLPERAAIAIY</sequence>